<keyword evidence="4" id="KW-1185">Reference proteome</keyword>
<name>A0A2S4PKN0_9PEZI</name>
<reference evidence="3 4" key="1">
    <citation type="submission" date="2017-10" db="EMBL/GenBank/DDBJ databases">
        <title>Development of genomic resources for the powdery mildew, Erysiphe pulchra.</title>
        <authorList>
            <person name="Wadl P.A."/>
            <person name="Mack B.M."/>
            <person name="Moore G."/>
            <person name="Beltz S.B."/>
        </authorList>
    </citation>
    <scope>NUCLEOTIDE SEQUENCE [LARGE SCALE GENOMIC DNA]</scope>
    <source>
        <strain evidence="3">Cflorida</strain>
    </source>
</reference>
<gene>
    <name evidence="3" type="ORF">EPUL_006505</name>
</gene>
<organism evidence="3 4">
    <name type="scientific">Erysiphe pulchra</name>
    <dbReference type="NCBI Taxonomy" id="225359"/>
    <lineage>
        <taxon>Eukaryota</taxon>
        <taxon>Fungi</taxon>
        <taxon>Dikarya</taxon>
        <taxon>Ascomycota</taxon>
        <taxon>Pezizomycotina</taxon>
        <taxon>Leotiomycetes</taxon>
        <taxon>Erysiphales</taxon>
        <taxon>Erysiphaceae</taxon>
        <taxon>Erysiphe</taxon>
    </lineage>
</organism>
<evidence type="ECO:0000256" key="2">
    <source>
        <dbReference type="SAM" id="SignalP"/>
    </source>
</evidence>
<protein>
    <submittedName>
        <fullName evidence="3">Uncharacterized protein</fullName>
    </submittedName>
</protein>
<sequence>MPIVDLFISWILLSYVVSTHTVLDRRELKRNGYDCGGQFFNDQTVHDTLNAENGRRSQSLLYDGPLYSKETNYVLLPILPMGTPPSSTVSSFQKSLYRIVIDQNYRVVDVIVRLANRKFAKCWRIDRQGSVASTYSVEGSNGYECGSEFIPDSKIAERTKIARENLAKGNNNLQQYKGNLYSEDIGYKIWPIYPRDPTTHHYPKNQRIPTFFIVTDSTGQFKDVIARTLTNNHLRCMRARKVPAAPYADLLSQLPGQRPSLGYMCDGVFYQDKYLQDFIQYVKDLMPNLPKNYLRHYEGAPFDSPCILWPLNTDGMSRSNDHEDVHLLALAPDFSVMNVVTEVEKDLVPCTRTLAQGGENPLIFSLTPKKPESSTRITGKKRTNSS</sequence>
<evidence type="ECO:0000313" key="4">
    <source>
        <dbReference type="Proteomes" id="UP000237438"/>
    </source>
</evidence>
<feature type="region of interest" description="Disordered" evidence="1">
    <location>
        <begin position="366"/>
        <end position="386"/>
    </location>
</feature>
<evidence type="ECO:0000313" key="3">
    <source>
        <dbReference type="EMBL" id="POS82596.1"/>
    </source>
</evidence>
<evidence type="ECO:0000256" key="1">
    <source>
        <dbReference type="SAM" id="MobiDB-lite"/>
    </source>
</evidence>
<dbReference type="Proteomes" id="UP000237438">
    <property type="component" value="Unassembled WGS sequence"/>
</dbReference>
<comment type="caution">
    <text evidence="3">The sequence shown here is derived from an EMBL/GenBank/DDBJ whole genome shotgun (WGS) entry which is preliminary data.</text>
</comment>
<feature type="signal peptide" evidence="2">
    <location>
        <begin position="1"/>
        <end position="18"/>
    </location>
</feature>
<proteinExistence type="predicted"/>
<feature type="chain" id="PRO_5015423052" evidence="2">
    <location>
        <begin position="19"/>
        <end position="386"/>
    </location>
</feature>
<dbReference type="AlphaFoldDB" id="A0A2S4PKN0"/>
<keyword evidence="2" id="KW-0732">Signal</keyword>
<dbReference type="EMBL" id="PEDP01002554">
    <property type="protein sequence ID" value="POS82596.1"/>
    <property type="molecule type" value="Genomic_DNA"/>
</dbReference>
<accession>A0A2S4PKN0</accession>